<name>A0A914HX84_GLORO</name>
<feature type="transmembrane region" description="Helical" evidence="1">
    <location>
        <begin position="20"/>
        <end position="39"/>
    </location>
</feature>
<keyword evidence="1" id="KW-0812">Transmembrane</keyword>
<dbReference type="AlphaFoldDB" id="A0A914HX84"/>
<proteinExistence type="predicted"/>
<sequence length="269" mass="29054">MFSLATKCSHRNGSQSSTSIQFTFTVLLLIQLLFAKIKFTTTSGLTSDKTFKSLSPQKLLVVPNSSEFDNIFLSHRTPLATQKTTLISHKASNSHPRHSRPSRHRRRLPTGIIGKLLAKLTGKAGKIAAAAGKTDDVFVGAGKVSKKVGRIPSRGGTAPGRYYQSRGVDPPPFNSHALPAGGDVAKKARTGTNLALATGGVAAGIWYFGGENAVLYIVIIVGGVIVLFVLVLTLFIYLFMCRKRNKGYYAVNEDLAAAFAKKVLFYMFC</sequence>
<keyword evidence="1" id="KW-0472">Membrane</keyword>
<dbReference type="WBParaSite" id="Gr19_v10_g4976.t1">
    <property type="protein sequence ID" value="Gr19_v10_g4976.t1"/>
    <property type="gene ID" value="Gr19_v10_g4976"/>
</dbReference>
<organism evidence="2 3">
    <name type="scientific">Globodera rostochiensis</name>
    <name type="common">Golden nematode worm</name>
    <name type="synonym">Heterodera rostochiensis</name>
    <dbReference type="NCBI Taxonomy" id="31243"/>
    <lineage>
        <taxon>Eukaryota</taxon>
        <taxon>Metazoa</taxon>
        <taxon>Ecdysozoa</taxon>
        <taxon>Nematoda</taxon>
        <taxon>Chromadorea</taxon>
        <taxon>Rhabditida</taxon>
        <taxon>Tylenchina</taxon>
        <taxon>Tylenchomorpha</taxon>
        <taxon>Tylenchoidea</taxon>
        <taxon>Heteroderidae</taxon>
        <taxon>Heteroderinae</taxon>
        <taxon>Globodera</taxon>
    </lineage>
</organism>
<dbReference type="Proteomes" id="UP000887572">
    <property type="component" value="Unplaced"/>
</dbReference>
<keyword evidence="2" id="KW-1185">Reference proteome</keyword>
<accession>A0A914HX84</accession>
<protein>
    <submittedName>
        <fullName evidence="3">Uncharacterized protein</fullName>
    </submittedName>
</protein>
<keyword evidence="1" id="KW-1133">Transmembrane helix</keyword>
<evidence type="ECO:0000256" key="1">
    <source>
        <dbReference type="SAM" id="Phobius"/>
    </source>
</evidence>
<reference evidence="3" key="1">
    <citation type="submission" date="2022-11" db="UniProtKB">
        <authorList>
            <consortium name="WormBaseParasite"/>
        </authorList>
    </citation>
    <scope>IDENTIFICATION</scope>
</reference>
<evidence type="ECO:0000313" key="3">
    <source>
        <dbReference type="WBParaSite" id="Gr19_v10_g4976.t1"/>
    </source>
</evidence>
<evidence type="ECO:0000313" key="2">
    <source>
        <dbReference type="Proteomes" id="UP000887572"/>
    </source>
</evidence>
<feature type="transmembrane region" description="Helical" evidence="1">
    <location>
        <begin position="214"/>
        <end position="239"/>
    </location>
</feature>
<feature type="transmembrane region" description="Helical" evidence="1">
    <location>
        <begin position="191"/>
        <end position="208"/>
    </location>
</feature>